<keyword evidence="3 5" id="KW-0012">Acyltransferase</keyword>
<evidence type="ECO:0000256" key="3">
    <source>
        <dbReference type="ARBA" id="ARBA00023315"/>
    </source>
</evidence>
<dbReference type="SUPFAM" id="SSF52777">
    <property type="entry name" value="CoA-dependent acyltransferases"/>
    <property type="match status" value="2"/>
</dbReference>
<organism evidence="7">
    <name type="scientific">Attheya septentrionalis</name>
    <dbReference type="NCBI Taxonomy" id="420275"/>
    <lineage>
        <taxon>Eukaryota</taxon>
        <taxon>Sar</taxon>
        <taxon>Stramenopiles</taxon>
        <taxon>Ochrophyta</taxon>
        <taxon>Bacillariophyta</taxon>
        <taxon>Coscinodiscophyceae</taxon>
        <taxon>Chaetocerotophycidae</taxon>
        <taxon>Chaetocerotales</taxon>
        <taxon>Attheyaceae</taxon>
        <taxon>Attheya</taxon>
    </lineage>
</organism>
<dbReference type="PANTHER" id="PTHR22589:SF103">
    <property type="entry name" value="CARNITINE O-ACETYL-TRANSFERASE, ISOFORM A-RELATED"/>
    <property type="match status" value="1"/>
</dbReference>
<dbReference type="Pfam" id="PF00755">
    <property type="entry name" value="Carn_acyltransf"/>
    <property type="match status" value="1"/>
</dbReference>
<evidence type="ECO:0000256" key="4">
    <source>
        <dbReference type="PIRSR" id="PIRSR600542-1"/>
    </source>
</evidence>
<evidence type="ECO:0000256" key="5">
    <source>
        <dbReference type="RuleBase" id="RU003801"/>
    </source>
</evidence>
<dbReference type="PANTHER" id="PTHR22589">
    <property type="entry name" value="CARNITINE O-ACYLTRANSFERASE"/>
    <property type="match status" value="1"/>
</dbReference>
<dbReference type="InterPro" id="IPR042231">
    <property type="entry name" value="Cho/carn_acyl_trans_2"/>
</dbReference>
<dbReference type="Gene3D" id="3.30.559.10">
    <property type="entry name" value="Chloramphenicol acetyltransferase-like domain"/>
    <property type="match status" value="1"/>
</dbReference>
<name>A0A7S2XSG6_9STRA</name>
<dbReference type="Gene3D" id="3.30.559.70">
    <property type="entry name" value="Choline/Carnitine o-acyltransferase, domain 2"/>
    <property type="match status" value="1"/>
</dbReference>
<keyword evidence="2 5" id="KW-0808">Transferase</keyword>
<sequence length="366" mass="40503">MEEALSVLESGAFVVCLDNEVPASRNQCAMQFLTGGLGSGYNRWFDKSIQLICTANGKAGLLGEHSMMDGMPMVGFADHIAKSTYKDAETKFALNPAEDDFTGGVSDIFENCTSDLQSSDSQVASLIDNAKLHFSKLVTDHEITVQSFQAYGSNYIKKAGYSPDAYVQVAIQLATYRLWGKQAGTYEATQVRPFLHGRTETTRSVSLEGEAFVKQMGLRPKHDENDESIRSEKLELLHNAVTGHVKYIGKAAKAMGVDRHFFGLSMMVADGESVPSLYSHPLFVRSKRWRVSTSHLTHPKFDNWGYGEVFPDGVGLSYAIKADSCVFSITTLKENGWTDRLSHLLEEALMEMRTLNDLNKPLVSKL</sequence>
<evidence type="ECO:0000256" key="1">
    <source>
        <dbReference type="ARBA" id="ARBA00005232"/>
    </source>
</evidence>
<evidence type="ECO:0000256" key="2">
    <source>
        <dbReference type="ARBA" id="ARBA00022679"/>
    </source>
</evidence>
<dbReference type="InterPro" id="IPR023213">
    <property type="entry name" value="CAT-like_dom_sf"/>
</dbReference>
<evidence type="ECO:0000313" key="7">
    <source>
        <dbReference type="EMBL" id="CAD9826585.1"/>
    </source>
</evidence>
<proteinExistence type="inferred from homology"/>
<feature type="active site" description="Proton acceptor" evidence="4">
    <location>
        <position position="65"/>
    </location>
</feature>
<evidence type="ECO:0000259" key="6">
    <source>
        <dbReference type="Pfam" id="PF00755"/>
    </source>
</evidence>
<protein>
    <recommendedName>
        <fullName evidence="6">Choline/carnitine acyltransferase domain-containing protein</fullName>
    </recommendedName>
</protein>
<dbReference type="AlphaFoldDB" id="A0A7S2XSG6"/>
<reference evidence="7" key="1">
    <citation type="submission" date="2021-01" db="EMBL/GenBank/DDBJ databases">
        <authorList>
            <person name="Corre E."/>
            <person name="Pelletier E."/>
            <person name="Niang G."/>
            <person name="Scheremetjew M."/>
            <person name="Finn R."/>
            <person name="Kale V."/>
            <person name="Holt S."/>
            <person name="Cochrane G."/>
            <person name="Meng A."/>
            <person name="Brown T."/>
            <person name="Cohen L."/>
        </authorList>
    </citation>
    <scope>NUCLEOTIDE SEQUENCE</scope>
    <source>
        <strain evidence="7">CCMP2084</strain>
    </source>
</reference>
<dbReference type="PROSITE" id="PS00440">
    <property type="entry name" value="ACYLTRANSF_C_2"/>
    <property type="match status" value="1"/>
</dbReference>
<dbReference type="InterPro" id="IPR039551">
    <property type="entry name" value="Cho/carn_acyl_trans"/>
</dbReference>
<dbReference type="InterPro" id="IPR000542">
    <property type="entry name" value="Carn_acyl_trans"/>
</dbReference>
<gene>
    <name evidence="7" type="ORF">ASEP1449_LOCUS18419</name>
</gene>
<dbReference type="GO" id="GO:0016746">
    <property type="term" value="F:acyltransferase activity"/>
    <property type="evidence" value="ECO:0007669"/>
    <property type="project" value="UniProtKB-KW"/>
</dbReference>
<feature type="domain" description="Choline/carnitine acyltransferase" evidence="6">
    <location>
        <begin position="3"/>
        <end position="346"/>
    </location>
</feature>
<dbReference type="EMBL" id="HBHQ01027185">
    <property type="protein sequence ID" value="CAD9826585.1"/>
    <property type="molecule type" value="Transcribed_RNA"/>
</dbReference>
<comment type="similarity">
    <text evidence="1 5">Belongs to the carnitine/choline acetyltransferase family.</text>
</comment>
<accession>A0A7S2XSG6</accession>